<reference evidence="4" key="1">
    <citation type="submission" date="2020-12" db="EMBL/GenBank/DDBJ databases">
        <title>WGS assembly of Carya illinoinensis cv. Pawnee.</title>
        <authorList>
            <person name="Platts A."/>
            <person name="Shu S."/>
            <person name="Wright S."/>
            <person name="Barry K."/>
            <person name="Edger P."/>
            <person name="Pires J.C."/>
            <person name="Schmutz J."/>
        </authorList>
    </citation>
    <scope>NUCLEOTIDE SEQUENCE</scope>
    <source>
        <tissue evidence="4">Leaf</tissue>
    </source>
</reference>
<dbReference type="PANTHER" id="PTHR15197:SF0">
    <property type="entry name" value="COILIN"/>
    <property type="match status" value="1"/>
</dbReference>
<evidence type="ECO:0000313" key="5">
    <source>
        <dbReference type="Proteomes" id="UP000811609"/>
    </source>
</evidence>
<keyword evidence="5" id="KW-1185">Reference proteome</keyword>
<evidence type="ECO:0000256" key="1">
    <source>
        <dbReference type="SAM" id="MobiDB-lite"/>
    </source>
</evidence>
<dbReference type="AlphaFoldDB" id="A0A8T1Q8L9"/>
<dbReference type="Pfam" id="PF23086">
    <property type="entry name" value="Tudor_Coilin"/>
    <property type="match status" value="1"/>
</dbReference>
<dbReference type="InterPro" id="IPR031722">
    <property type="entry name" value="Coilin_N"/>
</dbReference>
<feature type="compositionally biased region" description="Polar residues" evidence="1">
    <location>
        <begin position="579"/>
        <end position="608"/>
    </location>
</feature>
<protein>
    <recommendedName>
        <fullName evidence="6">Coilin</fullName>
    </recommendedName>
</protein>
<dbReference type="GO" id="GO:0030620">
    <property type="term" value="F:U2 snRNA binding"/>
    <property type="evidence" value="ECO:0007669"/>
    <property type="project" value="TreeGrafter"/>
</dbReference>
<feature type="compositionally biased region" description="Basic and acidic residues" evidence="1">
    <location>
        <begin position="285"/>
        <end position="312"/>
    </location>
</feature>
<evidence type="ECO:0000259" key="3">
    <source>
        <dbReference type="Pfam" id="PF23086"/>
    </source>
</evidence>
<dbReference type="GO" id="GO:0015030">
    <property type="term" value="C:Cajal body"/>
    <property type="evidence" value="ECO:0007669"/>
    <property type="project" value="TreeGrafter"/>
</dbReference>
<dbReference type="EMBL" id="CM031814">
    <property type="protein sequence ID" value="KAG6650778.1"/>
    <property type="molecule type" value="Genomic_DNA"/>
</dbReference>
<feature type="region of interest" description="Disordered" evidence="1">
    <location>
        <begin position="366"/>
        <end position="414"/>
    </location>
</feature>
<name>A0A8T1Q8L9_CARIL</name>
<proteinExistence type="predicted"/>
<gene>
    <name evidence="4" type="ORF">CIPAW_06G066400</name>
</gene>
<dbReference type="Proteomes" id="UP000811609">
    <property type="component" value="Chromosome 6"/>
</dbReference>
<feature type="region of interest" description="Disordered" evidence="1">
    <location>
        <begin position="285"/>
        <end position="319"/>
    </location>
</feature>
<evidence type="ECO:0000313" key="4">
    <source>
        <dbReference type="EMBL" id="KAG6650778.1"/>
    </source>
</evidence>
<dbReference type="GO" id="GO:0000387">
    <property type="term" value="P:spliceosomal snRNP assembly"/>
    <property type="evidence" value="ECO:0007669"/>
    <property type="project" value="TreeGrafter"/>
</dbReference>
<organism evidence="4 5">
    <name type="scientific">Carya illinoinensis</name>
    <name type="common">Pecan</name>
    <dbReference type="NCBI Taxonomy" id="32201"/>
    <lineage>
        <taxon>Eukaryota</taxon>
        <taxon>Viridiplantae</taxon>
        <taxon>Streptophyta</taxon>
        <taxon>Embryophyta</taxon>
        <taxon>Tracheophyta</taxon>
        <taxon>Spermatophyta</taxon>
        <taxon>Magnoliopsida</taxon>
        <taxon>eudicotyledons</taxon>
        <taxon>Gunneridae</taxon>
        <taxon>Pentapetalae</taxon>
        <taxon>rosids</taxon>
        <taxon>fabids</taxon>
        <taxon>Fagales</taxon>
        <taxon>Juglandaceae</taxon>
        <taxon>Carya</taxon>
    </lineage>
</organism>
<dbReference type="GO" id="GO:0030619">
    <property type="term" value="F:U1 snRNA binding"/>
    <property type="evidence" value="ECO:0007669"/>
    <property type="project" value="TreeGrafter"/>
</dbReference>
<dbReference type="Pfam" id="PF15862">
    <property type="entry name" value="Coilin_N"/>
    <property type="match status" value="1"/>
</dbReference>
<feature type="compositionally biased region" description="Basic residues" evidence="1">
    <location>
        <begin position="261"/>
        <end position="272"/>
    </location>
</feature>
<sequence>MESLRVRLDFEHRNVMNKSQLKEGLRRSWLLLKPEMKTISDLAAYLLRAFDLHDSCPSGLILSMDGFVLPSFESTCILKDRDIVCVKRKGDAVVNTIQAGEGFDSLEVEENVEKQPVLKGVKLLSNEGFEKEHDENHASVHEYKVSRKRKASKKLQSSKRKKNKVATTVKCPVLAEVDQKDVCAEETQSIHHRVVVPKKSLKQNKLLKLPGEQDKLSALESDDRSNDIAKSAPSAKRFCQLQENSGGSVAVSCKPGESKKFPSRSARRKKAKRLWLREQVNIEKKKGQMLTKDDEQSPVKDDQKVFEEHHEPDENDDREDEVVPVVIRPGHIRFERLGKVYADQAVKKNESQMELLRWNGMTSKKKGKKWGTKKVASYKRNDHASLNQKISEKQAAGEAATGDNPVDLDKLKPYTSSPKEGDVVAYRLIELSSSWTPEVSSLRVGKISRYVPKSNRIMLVTVPEYPIDFEKITDTSLYGENGSLKISYSMLIDVRIVKHGNLGTTKTVTGEYNELFLGNRTPVSGVRVGNNNKETPSRTPTLALGNGEVDAWDEISQALNAKKAQLSQQGGWSKEETSGKSAWSYTASRSSALGPTVTNAPLRAQNGQ</sequence>
<feature type="region of interest" description="Disordered" evidence="1">
    <location>
        <begin position="566"/>
        <end position="608"/>
    </location>
</feature>
<accession>A0A8T1Q8L9</accession>
<dbReference type="InterPro" id="IPR024822">
    <property type="entry name" value="Coilin"/>
</dbReference>
<feature type="region of interest" description="Disordered" evidence="1">
    <location>
        <begin position="247"/>
        <end position="272"/>
    </location>
</feature>
<dbReference type="PANTHER" id="PTHR15197">
    <property type="entry name" value="COILIN P80"/>
    <property type="match status" value="1"/>
</dbReference>
<evidence type="ECO:0000259" key="2">
    <source>
        <dbReference type="Pfam" id="PF15862"/>
    </source>
</evidence>
<feature type="domain" description="Coilin tudor" evidence="3">
    <location>
        <begin position="405"/>
        <end position="500"/>
    </location>
</feature>
<dbReference type="InterPro" id="IPR056398">
    <property type="entry name" value="Tudor_Coilin"/>
</dbReference>
<feature type="domain" description="Coilin N-terminal" evidence="2">
    <location>
        <begin position="5"/>
        <end position="164"/>
    </location>
</feature>
<evidence type="ECO:0008006" key="6">
    <source>
        <dbReference type="Google" id="ProtNLM"/>
    </source>
</evidence>
<comment type="caution">
    <text evidence="4">The sequence shown here is derived from an EMBL/GenBank/DDBJ whole genome shotgun (WGS) entry which is preliminary data.</text>
</comment>